<comment type="caution">
    <text evidence="4">The sequence shown here is derived from an EMBL/GenBank/DDBJ whole genome shotgun (WGS) entry which is preliminary data.</text>
</comment>
<dbReference type="SUPFAM" id="SSF56300">
    <property type="entry name" value="Metallo-dependent phosphatases"/>
    <property type="match status" value="1"/>
</dbReference>
<dbReference type="EMBL" id="BJVQ01000124">
    <property type="protein sequence ID" value="GEL48861.1"/>
    <property type="molecule type" value="Genomic_DNA"/>
</dbReference>
<dbReference type="Pfam" id="PF00149">
    <property type="entry name" value="Metallophos"/>
    <property type="match status" value="1"/>
</dbReference>
<dbReference type="Proteomes" id="UP000564629">
    <property type="component" value="Unassembled WGS sequence"/>
</dbReference>
<feature type="region of interest" description="Disordered" evidence="1">
    <location>
        <begin position="272"/>
        <end position="317"/>
    </location>
</feature>
<feature type="compositionally biased region" description="Low complexity" evidence="1">
    <location>
        <begin position="275"/>
        <end position="285"/>
    </location>
</feature>
<gene>
    <name evidence="4" type="ORF">CHO01_39770</name>
    <name evidence="5" type="ORF">HNR08_004072</name>
</gene>
<dbReference type="GO" id="GO:0016787">
    <property type="term" value="F:hydrolase activity"/>
    <property type="evidence" value="ECO:0007669"/>
    <property type="project" value="InterPro"/>
</dbReference>
<evidence type="ECO:0000313" key="7">
    <source>
        <dbReference type="Proteomes" id="UP000564629"/>
    </source>
</evidence>
<keyword evidence="6" id="KW-1185">Reference proteome</keyword>
<keyword evidence="2" id="KW-0812">Transmembrane</keyword>
<dbReference type="EMBL" id="JACHDN010000001">
    <property type="protein sequence ID" value="MBB5475336.1"/>
    <property type="molecule type" value="Genomic_DNA"/>
</dbReference>
<feature type="region of interest" description="Disordered" evidence="1">
    <location>
        <begin position="549"/>
        <end position="588"/>
    </location>
</feature>
<evidence type="ECO:0000313" key="5">
    <source>
        <dbReference type="EMBL" id="MBB5475336.1"/>
    </source>
</evidence>
<keyword evidence="2" id="KW-1133">Transmembrane helix</keyword>
<dbReference type="RefSeq" id="WP_221286398.1">
    <property type="nucleotide sequence ID" value="NZ_BJVQ01000124.1"/>
</dbReference>
<protein>
    <submittedName>
        <fullName evidence="5">Putative phosphodiesterase</fullName>
    </submittedName>
</protein>
<feature type="domain" description="Calcineurin-like phosphoesterase" evidence="3">
    <location>
        <begin position="323"/>
        <end position="488"/>
    </location>
</feature>
<proteinExistence type="predicted"/>
<dbReference type="Gene3D" id="3.60.21.10">
    <property type="match status" value="1"/>
</dbReference>
<accession>A0A511FHZ1</accession>
<dbReference type="AlphaFoldDB" id="A0A511FHZ1"/>
<evidence type="ECO:0000256" key="1">
    <source>
        <dbReference type="SAM" id="MobiDB-lite"/>
    </source>
</evidence>
<dbReference type="InterPro" id="IPR029052">
    <property type="entry name" value="Metallo-depent_PP-like"/>
</dbReference>
<sequence>MSAPDPAAAPVPEPARPSRLRRWLPRVLLGLAAVLVSVWFGVTTATAELSLGPHEARYDVTTDATVTLDLGPFGTLQIDSPLPVGLGARVTVEEIPADVDALHGIDTLQALTGDLNSYLQFFTGPQATIEDAARALVADAAWRSLAALAVLTGAWFAGRALLGAARRQELTARLAPHTRQIVAGGAAVVLVGTLVTASEEDRARERVQAQPASAVFDGTPLEGARITGRLGGIVDTYGGLVIRAYQENEDFYRQADEALVAAWGDWEDRRGTFEPAPVAATGPTAAPTPTPPDGAGTADEPADDPTATDSPSPTATEDAEPLTFLLISDLHCNVGMAPLITSMAEMSGAVAVLDAGDTTMNGTSVEQYCVSTFARAIPDGVDLVTAPGNHDSAETTAQYARAGATVLDGGVIDVHGLRLLGDHDPKATRLIVTQTQDESYADVGTRLSEVACDDGDGVDLVMFHNPRVAPTLLADGCVPALVSGHMHTRTDPEQIGQGIRYISSSTAGAQENEPRIGPLKGTAEMTLLRWDPDTRRIVDWQLVEIGTDASATVHDPEPWPLVVPEPDAEADGDGAGTPDPEVTEPPAG</sequence>
<reference evidence="5 7" key="2">
    <citation type="submission" date="2020-08" db="EMBL/GenBank/DDBJ databases">
        <title>Sequencing the genomes of 1000 actinobacteria strains.</title>
        <authorList>
            <person name="Klenk H.-P."/>
        </authorList>
    </citation>
    <scope>NUCLEOTIDE SEQUENCE [LARGE SCALE GENOMIC DNA]</scope>
    <source>
        <strain evidence="5 7">DSM 9581</strain>
    </source>
</reference>
<name>A0A511FHZ1_9CELL</name>
<keyword evidence="2" id="KW-0472">Membrane</keyword>
<dbReference type="Proteomes" id="UP000321723">
    <property type="component" value="Unassembled WGS sequence"/>
</dbReference>
<reference evidence="4 6" key="1">
    <citation type="submission" date="2019-07" db="EMBL/GenBank/DDBJ databases">
        <title>Whole genome shotgun sequence of Cellulomonas hominis NBRC 16055.</title>
        <authorList>
            <person name="Hosoyama A."/>
            <person name="Uohara A."/>
            <person name="Ohji S."/>
            <person name="Ichikawa N."/>
        </authorList>
    </citation>
    <scope>NUCLEOTIDE SEQUENCE [LARGE SCALE GENOMIC DNA]</scope>
    <source>
        <strain evidence="4 6">NBRC 16055</strain>
    </source>
</reference>
<feature type="compositionally biased region" description="Low complexity" evidence="1">
    <location>
        <begin position="293"/>
        <end position="316"/>
    </location>
</feature>
<evidence type="ECO:0000313" key="6">
    <source>
        <dbReference type="Proteomes" id="UP000321723"/>
    </source>
</evidence>
<evidence type="ECO:0000313" key="4">
    <source>
        <dbReference type="EMBL" id="GEL48861.1"/>
    </source>
</evidence>
<dbReference type="InterPro" id="IPR004843">
    <property type="entry name" value="Calcineurin-like_PHP"/>
</dbReference>
<feature type="transmembrane region" description="Helical" evidence="2">
    <location>
        <begin position="23"/>
        <end position="42"/>
    </location>
</feature>
<evidence type="ECO:0000259" key="3">
    <source>
        <dbReference type="Pfam" id="PF00149"/>
    </source>
</evidence>
<organism evidence="4 6">
    <name type="scientific">Cellulomonas hominis</name>
    <dbReference type="NCBI Taxonomy" id="156981"/>
    <lineage>
        <taxon>Bacteria</taxon>
        <taxon>Bacillati</taxon>
        <taxon>Actinomycetota</taxon>
        <taxon>Actinomycetes</taxon>
        <taxon>Micrococcales</taxon>
        <taxon>Cellulomonadaceae</taxon>
        <taxon>Cellulomonas</taxon>
    </lineage>
</organism>
<evidence type="ECO:0000256" key="2">
    <source>
        <dbReference type="SAM" id="Phobius"/>
    </source>
</evidence>